<dbReference type="EMBL" id="GG692428">
    <property type="protein sequence ID" value="EER39763.1"/>
    <property type="molecule type" value="Genomic_DNA"/>
</dbReference>
<dbReference type="HOGENOM" id="CLU_1562440_0_0_1"/>
<dbReference type="AlphaFoldDB" id="C6HIV1"/>
<gene>
    <name evidence="1" type="ORF">HCDG_05985</name>
</gene>
<reference evidence="2" key="1">
    <citation type="submission" date="2009-05" db="EMBL/GenBank/DDBJ databases">
        <title>The genome sequence of Ajellomyces capsulatus strain H143.</title>
        <authorList>
            <person name="Champion M."/>
            <person name="Cuomo C.A."/>
            <person name="Ma L.-J."/>
            <person name="Henn M.R."/>
            <person name="Sil A."/>
            <person name="Goldman B."/>
            <person name="Young S.K."/>
            <person name="Kodira C.D."/>
            <person name="Zeng Q."/>
            <person name="Koehrsen M."/>
            <person name="Alvarado L."/>
            <person name="Berlin A.M."/>
            <person name="Borenstein D."/>
            <person name="Chen Z."/>
            <person name="Engels R."/>
            <person name="Freedman E."/>
            <person name="Gellesch M."/>
            <person name="Goldberg J."/>
            <person name="Griggs A."/>
            <person name="Gujja S."/>
            <person name="Heiman D.I."/>
            <person name="Hepburn T.A."/>
            <person name="Howarth C."/>
            <person name="Jen D."/>
            <person name="Larson L."/>
            <person name="Lewis B."/>
            <person name="Mehta T."/>
            <person name="Park D."/>
            <person name="Pearson M."/>
            <person name="Roberts A."/>
            <person name="Saif S."/>
            <person name="Shea T.D."/>
            <person name="Shenoy N."/>
            <person name="Sisk P."/>
            <person name="Stolte C."/>
            <person name="Sykes S."/>
            <person name="Walk T."/>
            <person name="White J."/>
            <person name="Yandava C."/>
            <person name="Klein B."/>
            <person name="McEwen J.G."/>
            <person name="Puccia R."/>
            <person name="Goldman G.H."/>
            <person name="Felipe M.S."/>
            <person name="Nino-Vega G."/>
            <person name="San-Blas G."/>
            <person name="Taylor J.W."/>
            <person name="Mendoza L."/>
            <person name="Galagan J.E."/>
            <person name="Nusbaum C."/>
            <person name="Birren B.W."/>
        </authorList>
    </citation>
    <scope>NUCLEOTIDE SEQUENCE [LARGE SCALE GENOMIC DNA]</scope>
    <source>
        <strain evidence="2">H143</strain>
    </source>
</reference>
<accession>C6HIV1</accession>
<sequence length="171" mass="19300">MGNDGKEANGSEQRNLLRLMGEVARQYYSRNRKRHRGAEGVFPNSTYDALTHPSYRSFCPGRVAIVRRLWANQGSDFDCLVYLSSTVNTAQNPNGIKEGCLVEPNLLGDSAASRRRPPLDGRQGAVKPWYGYAYLFQCAGNSSYRGMNLVNEVGSCRNWLEATIWQFKRVR</sequence>
<dbReference type="Proteomes" id="UP000002624">
    <property type="component" value="Unassembled WGS sequence"/>
</dbReference>
<evidence type="ECO:0000313" key="1">
    <source>
        <dbReference type="EMBL" id="EER39763.1"/>
    </source>
</evidence>
<dbReference type="VEuPathDB" id="FungiDB:HCDG_05985"/>
<proteinExistence type="predicted"/>
<protein>
    <submittedName>
        <fullName evidence="1">Uncharacterized protein</fullName>
    </submittedName>
</protein>
<evidence type="ECO:0000313" key="2">
    <source>
        <dbReference type="Proteomes" id="UP000002624"/>
    </source>
</evidence>
<name>C6HIV1_AJECH</name>
<organism evidence="1 2">
    <name type="scientific">Ajellomyces capsulatus (strain H143)</name>
    <name type="common">Darling's disease fungus</name>
    <name type="synonym">Histoplasma capsulatum</name>
    <dbReference type="NCBI Taxonomy" id="544712"/>
    <lineage>
        <taxon>Eukaryota</taxon>
        <taxon>Fungi</taxon>
        <taxon>Dikarya</taxon>
        <taxon>Ascomycota</taxon>
        <taxon>Pezizomycotina</taxon>
        <taxon>Eurotiomycetes</taxon>
        <taxon>Eurotiomycetidae</taxon>
        <taxon>Onygenales</taxon>
        <taxon>Ajellomycetaceae</taxon>
        <taxon>Histoplasma</taxon>
    </lineage>
</organism>